<name>A0ABP8PKL5_9MICO</name>
<dbReference type="SUPFAM" id="SSF47413">
    <property type="entry name" value="lambda repressor-like DNA-binding domains"/>
    <property type="match status" value="1"/>
</dbReference>
<sequence>MEESSIMPRPASDASLLSLARALDLSTATVSNAFNRPERVGAATLERILAEAERIGYSGPDLAARQLRRGRADAIGLVLTDALPFAFEDHAAVGFLAGVAQTCEETGRSLVMLPSGSGSGSGSSSGSGSVRSVGAATPLRGAASVPPLGTVAIDGVIVYSVGDREPVLAAAQARRIPIVVVDQPHAGPAWDWVGIDDRAVGVTVGEHLAQLGHERVGVIAPRLSQARRNGPVPRDAVPDYAVLRARIEGLRAGLAAHGSAAEVTIEERTISSEQAGAAGFAALMARHPALTAVFCLSDELALGALARAAELGIDVPGRVSIVGVDDIERAEAVGLTTIEQPLQAKGAVAGRLLMARIDERLAGGRPGPAQARVLPTTLHVRSTTAPPS</sequence>
<feature type="region of interest" description="Disordered" evidence="4">
    <location>
        <begin position="112"/>
        <end position="133"/>
    </location>
</feature>
<gene>
    <name evidence="6" type="ORF">GCM10023171_25390</name>
</gene>
<keyword evidence="2 6" id="KW-0238">DNA-binding</keyword>
<dbReference type="Proteomes" id="UP001500731">
    <property type="component" value="Unassembled WGS sequence"/>
</dbReference>
<keyword evidence="7" id="KW-1185">Reference proteome</keyword>
<dbReference type="Pfam" id="PF13377">
    <property type="entry name" value="Peripla_BP_3"/>
    <property type="match status" value="1"/>
</dbReference>
<dbReference type="PANTHER" id="PTHR30146:SF138">
    <property type="entry name" value="TRANSCRIPTIONAL REGULATORY PROTEIN"/>
    <property type="match status" value="1"/>
</dbReference>
<proteinExistence type="predicted"/>
<dbReference type="Gene3D" id="1.10.260.40">
    <property type="entry name" value="lambda repressor-like DNA-binding domains"/>
    <property type="match status" value="1"/>
</dbReference>
<dbReference type="Gene3D" id="3.40.50.2300">
    <property type="match status" value="2"/>
</dbReference>
<dbReference type="EMBL" id="BAABGP010000018">
    <property type="protein sequence ID" value="GAA4487539.1"/>
    <property type="molecule type" value="Genomic_DNA"/>
</dbReference>
<dbReference type="SMART" id="SM00354">
    <property type="entry name" value="HTH_LACI"/>
    <property type="match status" value="1"/>
</dbReference>
<dbReference type="InterPro" id="IPR028082">
    <property type="entry name" value="Peripla_BP_I"/>
</dbReference>
<dbReference type="CDD" id="cd06279">
    <property type="entry name" value="PBP1_LacI-like"/>
    <property type="match status" value="1"/>
</dbReference>
<dbReference type="InterPro" id="IPR000843">
    <property type="entry name" value="HTH_LacI"/>
</dbReference>
<protein>
    <submittedName>
        <fullName evidence="6">LacI family DNA-binding transcriptional regulator</fullName>
    </submittedName>
</protein>
<dbReference type="GO" id="GO:0003677">
    <property type="term" value="F:DNA binding"/>
    <property type="evidence" value="ECO:0007669"/>
    <property type="project" value="UniProtKB-KW"/>
</dbReference>
<evidence type="ECO:0000313" key="6">
    <source>
        <dbReference type="EMBL" id="GAA4487539.1"/>
    </source>
</evidence>
<organism evidence="6 7">
    <name type="scientific">Microbacterium panaciterrae</name>
    <dbReference type="NCBI Taxonomy" id="985759"/>
    <lineage>
        <taxon>Bacteria</taxon>
        <taxon>Bacillati</taxon>
        <taxon>Actinomycetota</taxon>
        <taxon>Actinomycetes</taxon>
        <taxon>Micrococcales</taxon>
        <taxon>Microbacteriaceae</taxon>
        <taxon>Microbacterium</taxon>
    </lineage>
</organism>
<evidence type="ECO:0000313" key="7">
    <source>
        <dbReference type="Proteomes" id="UP001500731"/>
    </source>
</evidence>
<evidence type="ECO:0000256" key="4">
    <source>
        <dbReference type="SAM" id="MobiDB-lite"/>
    </source>
</evidence>
<evidence type="ECO:0000256" key="2">
    <source>
        <dbReference type="ARBA" id="ARBA00023125"/>
    </source>
</evidence>
<dbReference type="InterPro" id="IPR010982">
    <property type="entry name" value="Lambda_DNA-bd_dom_sf"/>
</dbReference>
<evidence type="ECO:0000256" key="1">
    <source>
        <dbReference type="ARBA" id="ARBA00023015"/>
    </source>
</evidence>
<reference evidence="7" key="1">
    <citation type="journal article" date="2019" name="Int. J. Syst. Evol. Microbiol.">
        <title>The Global Catalogue of Microorganisms (GCM) 10K type strain sequencing project: providing services to taxonomists for standard genome sequencing and annotation.</title>
        <authorList>
            <consortium name="The Broad Institute Genomics Platform"/>
            <consortium name="The Broad Institute Genome Sequencing Center for Infectious Disease"/>
            <person name="Wu L."/>
            <person name="Ma J."/>
        </authorList>
    </citation>
    <scope>NUCLEOTIDE SEQUENCE [LARGE SCALE GENOMIC DNA]</scope>
    <source>
        <strain evidence="7">JCM 17839</strain>
    </source>
</reference>
<dbReference type="PROSITE" id="PS50932">
    <property type="entry name" value="HTH_LACI_2"/>
    <property type="match status" value="1"/>
</dbReference>
<dbReference type="CDD" id="cd01392">
    <property type="entry name" value="HTH_LacI"/>
    <property type="match status" value="1"/>
</dbReference>
<dbReference type="InterPro" id="IPR046335">
    <property type="entry name" value="LacI/GalR-like_sensor"/>
</dbReference>
<comment type="caution">
    <text evidence="6">The sequence shown here is derived from an EMBL/GenBank/DDBJ whole genome shotgun (WGS) entry which is preliminary data.</text>
</comment>
<dbReference type="SUPFAM" id="SSF53822">
    <property type="entry name" value="Periplasmic binding protein-like I"/>
    <property type="match status" value="1"/>
</dbReference>
<evidence type="ECO:0000259" key="5">
    <source>
        <dbReference type="PROSITE" id="PS50932"/>
    </source>
</evidence>
<keyword evidence="1" id="KW-0805">Transcription regulation</keyword>
<evidence type="ECO:0000256" key="3">
    <source>
        <dbReference type="ARBA" id="ARBA00023163"/>
    </source>
</evidence>
<dbReference type="PANTHER" id="PTHR30146">
    <property type="entry name" value="LACI-RELATED TRANSCRIPTIONAL REPRESSOR"/>
    <property type="match status" value="1"/>
</dbReference>
<accession>A0ABP8PKL5</accession>
<keyword evidence="3" id="KW-0804">Transcription</keyword>
<feature type="domain" description="HTH lacI-type" evidence="5">
    <location>
        <begin position="14"/>
        <end position="69"/>
    </location>
</feature>